<reference evidence="1 2" key="1">
    <citation type="submission" date="2015-10" db="EMBL/GenBank/DDBJ databases">
        <title>A novel member of the family Ruminococcaceae isolated from human faeces.</title>
        <authorList>
            <person name="Shkoporov A.N."/>
            <person name="Chaplin A.V."/>
            <person name="Motuzova O.V."/>
            <person name="Kafarskaia L.I."/>
            <person name="Efimov B.A."/>
        </authorList>
    </citation>
    <scope>NUCLEOTIDE SEQUENCE [LARGE SCALE GENOMIC DNA]</scope>
    <source>
        <strain evidence="1 2">668</strain>
    </source>
</reference>
<dbReference type="RefSeq" id="WP_058723611.1">
    <property type="nucleotide sequence ID" value="NZ_DBFXFE010000018.1"/>
</dbReference>
<evidence type="ECO:0000313" key="1">
    <source>
        <dbReference type="EMBL" id="KUE75354.1"/>
    </source>
</evidence>
<organism evidence="1 2">
    <name type="scientific">Ruthenibacterium lactatiformans</name>
    <dbReference type="NCBI Taxonomy" id="1550024"/>
    <lineage>
        <taxon>Bacteria</taxon>
        <taxon>Bacillati</taxon>
        <taxon>Bacillota</taxon>
        <taxon>Clostridia</taxon>
        <taxon>Eubacteriales</taxon>
        <taxon>Oscillospiraceae</taxon>
        <taxon>Ruthenibacterium</taxon>
    </lineage>
</organism>
<evidence type="ECO:0008006" key="3">
    <source>
        <dbReference type="Google" id="ProtNLM"/>
    </source>
</evidence>
<protein>
    <recommendedName>
        <fullName evidence="3">ImmA/IrrE family metallo-endopeptidase</fullName>
    </recommendedName>
</protein>
<sequence>MNATVPLDELYDNLDQQGIEVFHCSTKEVVAVAEPSGYLCIDPQKVESTEHEREILIHEEGHFATNTFYQLDSPYTVREHQENIAVRYGFKKYYSVEKLLSLMEEGYTEVWQLAEQLSVREEYVQEMLDYYTQACNVNFAQELAERKRAREIENDPITPETLQKLQGIAFSCDGPLTETSAQDILKLVEIVKERSKER</sequence>
<evidence type="ECO:0000313" key="2">
    <source>
        <dbReference type="Proteomes" id="UP000053433"/>
    </source>
</evidence>
<dbReference type="AlphaFoldDB" id="A0A0W7TND7"/>
<comment type="caution">
    <text evidence="1">The sequence shown here is derived from an EMBL/GenBank/DDBJ whole genome shotgun (WGS) entry which is preliminary data.</text>
</comment>
<accession>A0A0W7TND7</accession>
<dbReference type="EMBL" id="LMUA01000023">
    <property type="protein sequence ID" value="KUE75354.1"/>
    <property type="molecule type" value="Genomic_DNA"/>
</dbReference>
<dbReference type="Proteomes" id="UP000053433">
    <property type="component" value="Unassembled WGS sequence"/>
</dbReference>
<name>A0A0W7TND7_9FIRM</name>
<proteinExistence type="predicted"/>
<gene>
    <name evidence="1" type="ORF">ASJ35_14235</name>
</gene>